<evidence type="ECO:0000256" key="3">
    <source>
        <dbReference type="ARBA" id="ARBA00023002"/>
    </source>
</evidence>
<reference evidence="7 8" key="1">
    <citation type="submission" date="2019-06" db="EMBL/GenBank/DDBJ databases">
        <title>Sequencing the genomes of 1000 actinobacteria strains.</title>
        <authorList>
            <person name="Klenk H.-P."/>
        </authorList>
    </citation>
    <scope>NUCLEOTIDE SEQUENCE [LARGE SCALE GENOMIC DNA]</scope>
    <source>
        <strain evidence="7 8">DSM 8803</strain>
    </source>
</reference>
<dbReference type="PANTHER" id="PTHR42801">
    <property type="entry name" value="THIOREDOXIN-DEPENDENT PEROXIDE REDUCTASE"/>
    <property type="match status" value="1"/>
</dbReference>
<keyword evidence="5" id="KW-0676">Redox-active center</keyword>
<dbReference type="GO" id="GO:0008379">
    <property type="term" value="F:thioredoxin peroxidase activity"/>
    <property type="evidence" value="ECO:0007669"/>
    <property type="project" value="TreeGrafter"/>
</dbReference>
<keyword evidence="4" id="KW-1015">Disulfide bond</keyword>
<protein>
    <submittedName>
        <fullName evidence="7">Peroxiredoxin</fullName>
    </submittedName>
</protein>
<dbReference type="SUPFAM" id="SSF52833">
    <property type="entry name" value="Thioredoxin-like"/>
    <property type="match status" value="1"/>
</dbReference>
<evidence type="ECO:0000313" key="7">
    <source>
        <dbReference type="EMBL" id="TQL42926.1"/>
    </source>
</evidence>
<dbReference type="OrthoDB" id="9802039at2"/>
<dbReference type="GO" id="GO:0034599">
    <property type="term" value="P:cellular response to oxidative stress"/>
    <property type="evidence" value="ECO:0007669"/>
    <property type="project" value="TreeGrafter"/>
</dbReference>
<evidence type="ECO:0000256" key="1">
    <source>
        <dbReference type="ARBA" id="ARBA00022559"/>
    </source>
</evidence>
<dbReference type="Gene3D" id="3.40.30.10">
    <property type="entry name" value="Glutaredoxin"/>
    <property type="match status" value="1"/>
</dbReference>
<dbReference type="CDD" id="cd03017">
    <property type="entry name" value="PRX_BCP"/>
    <property type="match status" value="1"/>
</dbReference>
<dbReference type="PROSITE" id="PS51352">
    <property type="entry name" value="THIOREDOXIN_2"/>
    <property type="match status" value="1"/>
</dbReference>
<dbReference type="InterPro" id="IPR013740">
    <property type="entry name" value="Redoxin"/>
</dbReference>
<dbReference type="GO" id="GO:0005737">
    <property type="term" value="C:cytoplasm"/>
    <property type="evidence" value="ECO:0007669"/>
    <property type="project" value="TreeGrafter"/>
</dbReference>
<proteinExistence type="predicted"/>
<feature type="domain" description="Thioredoxin" evidence="6">
    <location>
        <begin position="4"/>
        <end position="167"/>
    </location>
</feature>
<sequence>MGRMRDVTRVPRGPLPATIGGAVDLSELPCRSVLFVYPRTSPPEGAPEGWELIPGARGCTAESCTFRDLAADFAAHDTAIFGLSTQGPAYQAEAAARLHLPYPLISDAGCSLAAPLGLETFTFEGVTLYRRTTLVIEAGAVVHRFTDIADPGGHPAKVLKWLARASS</sequence>
<accession>A0A542Y4D0</accession>
<evidence type="ECO:0000256" key="5">
    <source>
        <dbReference type="ARBA" id="ARBA00023284"/>
    </source>
</evidence>
<dbReference type="Proteomes" id="UP000319094">
    <property type="component" value="Unassembled WGS sequence"/>
</dbReference>
<dbReference type="InterPro" id="IPR013766">
    <property type="entry name" value="Thioredoxin_domain"/>
</dbReference>
<name>A0A542Y4D0_9MICO</name>
<evidence type="ECO:0000259" key="6">
    <source>
        <dbReference type="PROSITE" id="PS51352"/>
    </source>
</evidence>
<evidence type="ECO:0000256" key="4">
    <source>
        <dbReference type="ARBA" id="ARBA00023157"/>
    </source>
</evidence>
<dbReference type="InterPro" id="IPR036249">
    <property type="entry name" value="Thioredoxin-like_sf"/>
</dbReference>
<dbReference type="AlphaFoldDB" id="A0A542Y4D0"/>
<keyword evidence="2" id="KW-0049">Antioxidant</keyword>
<evidence type="ECO:0000256" key="2">
    <source>
        <dbReference type="ARBA" id="ARBA00022862"/>
    </source>
</evidence>
<keyword evidence="1" id="KW-0575">Peroxidase</keyword>
<dbReference type="Pfam" id="PF08534">
    <property type="entry name" value="Redoxin"/>
    <property type="match status" value="1"/>
</dbReference>
<keyword evidence="8" id="KW-1185">Reference proteome</keyword>
<gene>
    <name evidence="7" type="ORF">FB468_0936</name>
</gene>
<keyword evidence="3" id="KW-0560">Oxidoreductase</keyword>
<comment type="caution">
    <text evidence="7">The sequence shown here is derived from an EMBL/GenBank/DDBJ whole genome shotgun (WGS) entry which is preliminary data.</text>
</comment>
<dbReference type="PANTHER" id="PTHR42801:SF21">
    <property type="entry name" value="BCPB PROTEIN"/>
    <property type="match status" value="1"/>
</dbReference>
<dbReference type="InterPro" id="IPR050924">
    <property type="entry name" value="Peroxiredoxin_BCP/PrxQ"/>
</dbReference>
<organism evidence="7 8">
    <name type="scientific">Leucobacter komagatae</name>
    <dbReference type="NCBI Taxonomy" id="55969"/>
    <lineage>
        <taxon>Bacteria</taxon>
        <taxon>Bacillati</taxon>
        <taxon>Actinomycetota</taxon>
        <taxon>Actinomycetes</taxon>
        <taxon>Micrococcales</taxon>
        <taxon>Microbacteriaceae</taxon>
        <taxon>Leucobacter</taxon>
    </lineage>
</organism>
<dbReference type="GO" id="GO:0045454">
    <property type="term" value="P:cell redox homeostasis"/>
    <property type="evidence" value="ECO:0007669"/>
    <property type="project" value="TreeGrafter"/>
</dbReference>
<evidence type="ECO:0000313" key="8">
    <source>
        <dbReference type="Proteomes" id="UP000319094"/>
    </source>
</evidence>
<dbReference type="EMBL" id="VFON01000001">
    <property type="protein sequence ID" value="TQL42926.1"/>
    <property type="molecule type" value="Genomic_DNA"/>
</dbReference>